<keyword evidence="3" id="KW-1185">Reference proteome</keyword>
<proteinExistence type="predicted"/>
<evidence type="ECO:0000313" key="2">
    <source>
        <dbReference type="EMBL" id="EEC55873.1"/>
    </source>
</evidence>
<reference evidence="2 3" key="1">
    <citation type="submission" date="2008-11" db="EMBL/GenBank/DDBJ databases">
        <title>Draft genome sequence of Bacteroides pectinophilus (ATCC 43243).</title>
        <authorList>
            <person name="Sudarsanam P."/>
            <person name="Ley R."/>
            <person name="Guruge J."/>
            <person name="Turnbaugh P.J."/>
            <person name="Mahowald M."/>
            <person name="Liep D."/>
            <person name="Gordon J."/>
        </authorList>
    </citation>
    <scope>NUCLEOTIDE SEQUENCE [LARGE SCALE GENOMIC DNA]</scope>
    <source>
        <strain evidence="2 3">ATCC 43243</strain>
    </source>
</reference>
<reference evidence="2 3" key="2">
    <citation type="submission" date="2008-11" db="EMBL/GenBank/DDBJ databases">
        <authorList>
            <person name="Fulton L."/>
            <person name="Clifton S."/>
            <person name="Fulton B."/>
            <person name="Xu J."/>
            <person name="Minx P."/>
            <person name="Pepin K.H."/>
            <person name="Johnson M."/>
            <person name="Bhonagiri V."/>
            <person name="Nash W.E."/>
            <person name="Mardis E.R."/>
            <person name="Wilson R.K."/>
        </authorList>
    </citation>
    <scope>NUCLEOTIDE SEQUENCE [LARGE SCALE GENOMIC DNA]</scope>
    <source>
        <strain evidence="2 3">ATCC 43243</strain>
    </source>
</reference>
<name>B7AUI2_9FIRM</name>
<dbReference type="SUPFAM" id="SSF53448">
    <property type="entry name" value="Nucleotide-diphospho-sugar transferases"/>
    <property type="match status" value="1"/>
</dbReference>
<dbReference type="STRING" id="483218.BACPEC_02380"/>
<dbReference type="PANTHER" id="PTHR22916">
    <property type="entry name" value="GLYCOSYLTRANSFERASE"/>
    <property type="match status" value="1"/>
</dbReference>
<sequence length="352" mass="40285">MAAVSIIIPVYNVEKYLRRCLRSVFAQTYQDFEVICVEDAGVDSSLDILEEFADKYPDRMHVICNEENIGPGRSRDKALANAKGTYICYVDADDYILPDFLAQYVKKIEETAADVVIGGYRQDSGNAGSELITHLVKDNEWACVTYVTAWARLYRKEFVVNNHMRFERFTCLEDMYFNLMGYVNKIKYVVISDYAGYIHSVNDQSVTARSRDDKTEDATGYVIDVFDKLGQVKDFRKLSQNMRWMLQYAYVANMVNALAVYSKGISEAEMKSRLDAAMDDFEKRFPDYRRNPYLGVAGPKGQTAKIRLGVSAFMSLRKLGLDKKIFALLARLNDIDSDKNRNNDNYSDGEQE</sequence>
<dbReference type="eggNOG" id="COG1216">
    <property type="taxonomic scope" value="Bacteria"/>
</dbReference>
<accession>B7AUI2</accession>
<dbReference type="AlphaFoldDB" id="B7AUI2"/>
<dbReference type="HOGENOM" id="CLU_025996_25_3_9"/>
<gene>
    <name evidence="2" type="ORF">BACPEC_02380</name>
</gene>
<dbReference type="PANTHER" id="PTHR22916:SF3">
    <property type="entry name" value="UDP-GLCNAC:BETAGAL BETA-1,3-N-ACETYLGLUCOSAMINYLTRANSFERASE-LIKE PROTEIN 1"/>
    <property type="match status" value="1"/>
</dbReference>
<evidence type="ECO:0000259" key="1">
    <source>
        <dbReference type="Pfam" id="PF00535"/>
    </source>
</evidence>
<feature type="domain" description="Glycosyltransferase 2-like" evidence="1">
    <location>
        <begin position="5"/>
        <end position="169"/>
    </location>
</feature>
<dbReference type="InterPro" id="IPR001173">
    <property type="entry name" value="Glyco_trans_2-like"/>
</dbReference>
<dbReference type="Proteomes" id="UP000003136">
    <property type="component" value="Unassembled WGS sequence"/>
</dbReference>
<comment type="caution">
    <text evidence="2">The sequence shown here is derived from an EMBL/GenBank/DDBJ whole genome shotgun (WGS) entry which is preliminary data.</text>
</comment>
<dbReference type="EMBL" id="ABVQ01000037">
    <property type="protein sequence ID" value="EEC55873.1"/>
    <property type="molecule type" value="Genomic_DNA"/>
</dbReference>
<protein>
    <recommendedName>
        <fullName evidence="1">Glycosyltransferase 2-like domain-containing protein</fullName>
    </recommendedName>
</protein>
<dbReference type="GO" id="GO:0016758">
    <property type="term" value="F:hexosyltransferase activity"/>
    <property type="evidence" value="ECO:0007669"/>
    <property type="project" value="UniProtKB-ARBA"/>
</dbReference>
<dbReference type="Gene3D" id="3.90.550.10">
    <property type="entry name" value="Spore Coat Polysaccharide Biosynthesis Protein SpsA, Chain A"/>
    <property type="match status" value="1"/>
</dbReference>
<dbReference type="CDD" id="cd00761">
    <property type="entry name" value="Glyco_tranf_GTA_type"/>
    <property type="match status" value="1"/>
</dbReference>
<organism evidence="2 3">
    <name type="scientific">[Bacteroides] pectinophilus ATCC 43243</name>
    <dbReference type="NCBI Taxonomy" id="483218"/>
    <lineage>
        <taxon>Bacteria</taxon>
        <taxon>Bacillati</taxon>
        <taxon>Bacillota</taxon>
        <taxon>Clostridia</taxon>
        <taxon>Eubacteriales</taxon>
    </lineage>
</organism>
<dbReference type="InterPro" id="IPR029044">
    <property type="entry name" value="Nucleotide-diphossugar_trans"/>
</dbReference>
<evidence type="ECO:0000313" key="3">
    <source>
        <dbReference type="Proteomes" id="UP000003136"/>
    </source>
</evidence>
<dbReference type="Pfam" id="PF00535">
    <property type="entry name" value="Glycos_transf_2"/>
    <property type="match status" value="1"/>
</dbReference>